<dbReference type="Pfam" id="PF07833">
    <property type="entry name" value="Cu_amine_oxidN1"/>
    <property type="match status" value="1"/>
</dbReference>
<dbReference type="GO" id="GO:0008745">
    <property type="term" value="F:N-acetylmuramoyl-L-alanine amidase activity"/>
    <property type="evidence" value="ECO:0007669"/>
    <property type="project" value="InterPro"/>
</dbReference>
<dbReference type="SMART" id="SM00646">
    <property type="entry name" value="Ami_3"/>
    <property type="match status" value="1"/>
</dbReference>
<evidence type="ECO:0000256" key="1">
    <source>
        <dbReference type="ARBA" id="ARBA00022801"/>
    </source>
</evidence>
<dbReference type="RefSeq" id="WP_131012925.1">
    <property type="nucleotide sequence ID" value="NZ_SIRE01000006.1"/>
</dbReference>
<dbReference type="InterPro" id="IPR036582">
    <property type="entry name" value="Mao_N_sf"/>
</dbReference>
<organism evidence="5 6">
    <name type="scientific">Paenibacillus thalictri</name>
    <dbReference type="NCBI Taxonomy" id="2527873"/>
    <lineage>
        <taxon>Bacteria</taxon>
        <taxon>Bacillati</taxon>
        <taxon>Bacillota</taxon>
        <taxon>Bacilli</taxon>
        <taxon>Bacillales</taxon>
        <taxon>Paenibacillaceae</taxon>
        <taxon>Paenibacillus</taxon>
    </lineage>
</organism>
<feature type="compositionally biased region" description="Polar residues" evidence="2">
    <location>
        <begin position="208"/>
        <end position="250"/>
    </location>
</feature>
<keyword evidence="1" id="KW-0378">Hydrolase</keyword>
<dbReference type="GO" id="GO:0030288">
    <property type="term" value="C:outer membrane-bounded periplasmic space"/>
    <property type="evidence" value="ECO:0007669"/>
    <property type="project" value="TreeGrafter"/>
</dbReference>
<dbReference type="Proteomes" id="UP000293142">
    <property type="component" value="Unassembled WGS sequence"/>
</dbReference>
<dbReference type="AlphaFoldDB" id="A0A4Q9DWT2"/>
<accession>A0A4Q9DWT2</accession>
<dbReference type="InterPro" id="IPR002508">
    <property type="entry name" value="MurNAc-LAA_cat"/>
</dbReference>
<dbReference type="Gene3D" id="2.60.40.3500">
    <property type="match status" value="1"/>
</dbReference>
<feature type="domain" description="MurNAc-LAA" evidence="4">
    <location>
        <begin position="441"/>
        <end position="549"/>
    </location>
</feature>
<dbReference type="PANTHER" id="PTHR30404">
    <property type="entry name" value="N-ACETYLMURAMOYL-L-ALANINE AMIDASE"/>
    <property type="match status" value="1"/>
</dbReference>
<dbReference type="InterPro" id="IPR021731">
    <property type="entry name" value="AMIN_dom"/>
</dbReference>
<dbReference type="InterPro" id="IPR050695">
    <property type="entry name" value="N-acetylmuramoyl_amidase_3"/>
</dbReference>
<keyword evidence="3" id="KW-0732">Signal</keyword>
<reference evidence="5 6" key="1">
    <citation type="submission" date="2019-02" db="EMBL/GenBank/DDBJ databases">
        <title>Paenibacillus sp. nov., isolated from surface-sterilized tissue of Thalictrum simplex L.</title>
        <authorList>
            <person name="Tuo L."/>
        </authorList>
    </citation>
    <scope>NUCLEOTIDE SEQUENCE [LARGE SCALE GENOMIC DNA]</scope>
    <source>
        <strain evidence="5 6">N2SHLJ1</strain>
    </source>
</reference>
<feature type="compositionally biased region" description="Polar residues" evidence="2">
    <location>
        <begin position="181"/>
        <end position="197"/>
    </location>
</feature>
<proteinExistence type="predicted"/>
<dbReference type="Gene3D" id="3.40.630.40">
    <property type="entry name" value="Zn-dependent exopeptidases"/>
    <property type="match status" value="1"/>
</dbReference>
<evidence type="ECO:0000259" key="4">
    <source>
        <dbReference type="SMART" id="SM00646"/>
    </source>
</evidence>
<dbReference type="Gene3D" id="3.30.457.10">
    <property type="entry name" value="Copper amine oxidase-like, N-terminal domain"/>
    <property type="match status" value="1"/>
</dbReference>
<dbReference type="Pfam" id="PF11741">
    <property type="entry name" value="AMIN"/>
    <property type="match status" value="1"/>
</dbReference>
<comment type="caution">
    <text evidence="5">The sequence shown here is derived from an EMBL/GenBank/DDBJ whole genome shotgun (WGS) entry which is preliminary data.</text>
</comment>
<feature type="chain" id="PRO_5020934656" evidence="3">
    <location>
        <begin position="25"/>
        <end position="557"/>
    </location>
</feature>
<feature type="signal peptide" evidence="3">
    <location>
        <begin position="1"/>
        <end position="24"/>
    </location>
</feature>
<evidence type="ECO:0000256" key="3">
    <source>
        <dbReference type="SAM" id="SignalP"/>
    </source>
</evidence>
<evidence type="ECO:0000313" key="5">
    <source>
        <dbReference type="EMBL" id="TBL79681.1"/>
    </source>
</evidence>
<dbReference type="Pfam" id="PF01520">
    <property type="entry name" value="Amidase_3"/>
    <property type="match status" value="1"/>
</dbReference>
<evidence type="ECO:0000256" key="2">
    <source>
        <dbReference type="SAM" id="MobiDB-lite"/>
    </source>
</evidence>
<gene>
    <name evidence="5" type="ORF">EYB31_08700</name>
</gene>
<name>A0A4Q9DWT2_9BACL</name>
<dbReference type="SUPFAM" id="SSF53187">
    <property type="entry name" value="Zn-dependent exopeptidases"/>
    <property type="match status" value="1"/>
</dbReference>
<dbReference type="EMBL" id="SIRE01000006">
    <property type="protein sequence ID" value="TBL79681.1"/>
    <property type="molecule type" value="Genomic_DNA"/>
</dbReference>
<dbReference type="OrthoDB" id="9806267at2"/>
<feature type="compositionally biased region" description="Low complexity" evidence="2">
    <location>
        <begin position="151"/>
        <end position="178"/>
    </location>
</feature>
<dbReference type="InterPro" id="IPR012854">
    <property type="entry name" value="Cu_amine_oxidase-like_N"/>
</dbReference>
<sequence>MRSLSLLLALLFVALLSFPVAAEAAVQPISLFLNGKQLVSEVAPRIVKDNTVVPVRIIAEELGAKVQWDNAARKVTIDKDKVNIQLRIDQTDALVNNAQVAMEIPPAIVEGNTMLPLRFVSEQLGVKVIWDDLKRSVLLFKAVEGGSVSVPGNTTGNTNASGNATGNTNANAGNPNGSLELVSNSGLQTIGPGQSAQPADKTPATDPGKNSSVPANSDGKTQTPAGSGKSQTDTAVKTQPDNGKTATDTSGKGIGPQPTAKPDKPPAIVQSISFAGEQLTLKTSGDDPKPNITKLGGPDRIVVDLPNAKLDPALKLNADGQAEIQVNHPSVQKIRYSLFSSDPSIVRIIIDLKKKADLKIVDSKQKNLLTFQLKPPAKNKIVIDAGHGDKDSGAVSVTGKYEKDFNLSMVLKVVALLEKEPDLEVITTRKDDTFLELSERVAIANNADVDLFLSIHGNKFTNATIRGTETYYTRKESLPFANAIHRAVLAANGFVDRNVRVNDLYVTKNTTMPAVLLEVGYLSNKDEEALMYQDAFQDKVAAAIVAAIKETLNNIQK</sequence>
<dbReference type="CDD" id="cd02696">
    <property type="entry name" value="MurNAc-LAA"/>
    <property type="match status" value="1"/>
</dbReference>
<keyword evidence="6" id="KW-1185">Reference proteome</keyword>
<feature type="region of interest" description="Disordered" evidence="2">
    <location>
        <begin position="148"/>
        <end position="266"/>
    </location>
</feature>
<protein>
    <submittedName>
        <fullName evidence="5">AMIN domain-containing protein</fullName>
    </submittedName>
</protein>
<dbReference type="PANTHER" id="PTHR30404:SF0">
    <property type="entry name" value="N-ACETYLMURAMOYL-L-ALANINE AMIDASE AMIC"/>
    <property type="match status" value="1"/>
</dbReference>
<evidence type="ECO:0000313" key="6">
    <source>
        <dbReference type="Proteomes" id="UP000293142"/>
    </source>
</evidence>
<dbReference type="SUPFAM" id="SSF55383">
    <property type="entry name" value="Copper amine oxidase, domain N"/>
    <property type="match status" value="1"/>
</dbReference>
<dbReference type="GO" id="GO:0009253">
    <property type="term" value="P:peptidoglycan catabolic process"/>
    <property type="evidence" value="ECO:0007669"/>
    <property type="project" value="InterPro"/>
</dbReference>